<protein>
    <submittedName>
        <fullName evidence="1">Uncharacterized protein LOC105133018</fullName>
    </submittedName>
</protein>
<proteinExistence type="predicted"/>
<organism evidence="1">
    <name type="scientific">Rhizophora mucronata</name>
    <name type="common">Asiatic mangrove</name>
    <dbReference type="NCBI Taxonomy" id="61149"/>
    <lineage>
        <taxon>Eukaryota</taxon>
        <taxon>Viridiplantae</taxon>
        <taxon>Streptophyta</taxon>
        <taxon>Embryophyta</taxon>
        <taxon>Tracheophyta</taxon>
        <taxon>Spermatophyta</taxon>
        <taxon>Magnoliopsida</taxon>
        <taxon>eudicotyledons</taxon>
        <taxon>Gunneridae</taxon>
        <taxon>Pentapetalae</taxon>
        <taxon>rosids</taxon>
        <taxon>fabids</taxon>
        <taxon>Malpighiales</taxon>
        <taxon>Rhizophoraceae</taxon>
        <taxon>Rhizophora</taxon>
    </lineage>
</organism>
<evidence type="ECO:0000313" key="1">
    <source>
        <dbReference type="EMBL" id="MBW84523.1"/>
    </source>
</evidence>
<reference evidence="1" key="1">
    <citation type="submission" date="2018-02" db="EMBL/GenBank/DDBJ databases">
        <title>Rhizophora mucronata_Transcriptome.</title>
        <authorList>
            <person name="Meera S.P."/>
            <person name="Sreeshan A."/>
            <person name="Augustine A."/>
        </authorList>
    </citation>
    <scope>NUCLEOTIDE SEQUENCE</scope>
    <source>
        <tissue evidence="1">Leaf</tissue>
    </source>
</reference>
<dbReference type="EMBL" id="GGEC01004040">
    <property type="protein sequence ID" value="MBW84523.1"/>
    <property type="molecule type" value="Transcribed_RNA"/>
</dbReference>
<accession>A0A2P2ITH1</accession>
<sequence length="65" mass="7323">MWMTGLIVGLCMGFPGTVIEWLSPRDWICAESPSERETCPFISLYTVGEILGQCLDLPILLRLCF</sequence>
<dbReference type="AlphaFoldDB" id="A0A2P2ITH1"/>
<name>A0A2P2ITH1_RHIMU</name>